<dbReference type="Pfam" id="PF00512">
    <property type="entry name" value="HisKA"/>
    <property type="match status" value="1"/>
</dbReference>
<dbReference type="Pfam" id="PF02518">
    <property type="entry name" value="HATPase_c"/>
    <property type="match status" value="1"/>
</dbReference>
<evidence type="ECO:0000313" key="16">
    <source>
        <dbReference type="Proteomes" id="UP000053091"/>
    </source>
</evidence>
<keyword evidence="4" id="KW-0597">Phosphoprotein</keyword>
<dbReference type="Gene3D" id="1.10.287.130">
    <property type="match status" value="1"/>
</dbReference>
<feature type="transmembrane region" description="Helical" evidence="13">
    <location>
        <begin position="20"/>
        <end position="40"/>
    </location>
</feature>
<dbReference type="PANTHER" id="PTHR45569:SF1">
    <property type="entry name" value="SENSOR PROTEIN KDPD"/>
    <property type="match status" value="1"/>
</dbReference>
<dbReference type="InterPro" id="IPR003594">
    <property type="entry name" value="HATPase_dom"/>
</dbReference>
<name>A0A0S7BYW1_9BACT</name>
<evidence type="ECO:0000256" key="4">
    <source>
        <dbReference type="ARBA" id="ARBA00022553"/>
    </source>
</evidence>
<dbReference type="PROSITE" id="PS50109">
    <property type="entry name" value="HIS_KIN"/>
    <property type="match status" value="1"/>
</dbReference>
<feature type="domain" description="Histidine kinase" evidence="14">
    <location>
        <begin position="290"/>
        <end position="502"/>
    </location>
</feature>
<dbReference type="Proteomes" id="UP000053091">
    <property type="component" value="Unassembled WGS sequence"/>
</dbReference>
<dbReference type="SMART" id="SM00387">
    <property type="entry name" value="HATPase_c"/>
    <property type="match status" value="1"/>
</dbReference>
<keyword evidence="16" id="KW-1185">Reference proteome</keyword>
<evidence type="ECO:0000256" key="7">
    <source>
        <dbReference type="ARBA" id="ARBA00022741"/>
    </source>
</evidence>
<dbReference type="Gene3D" id="3.30.450.40">
    <property type="match status" value="1"/>
</dbReference>
<gene>
    <name evidence="15" type="ORF">TBC1_111860</name>
</gene>
<evidence type="ECO:0000256" key="3">
    <source>
        <dbReference type="ARBA" id="ARBA00012438"/>
    </source>
</evidence>
<evidence type="ECO:0000256" key="8">
    <source>
        <dbReference type="ARBA" id="ARBA00022777"/>
    </source>
</evidence>
<dbReference type="GO" id="GO:0005886">
    <property type="term" value="C:plasma membrane"/>
    <property type="evidence" value="ECO:0007669"/>
    <property type="project" value="TreeGrafter"/>
</dbReference>
<sequence>MKTGKPEQGGISGSRKPETGQYLISAAITGIAALSCAPLAGGSHYHVVSFILLFVVSIMSTFLGIGPVLLASTLSALIWNFFFIPPQLTFHIDKPEDLLIFGLFFIIALVNGILTTRIRRQEVLAREREKRTESLFRLTHELSKASGIDEIVVIAAEKIEEQFSAPAFLILQDGNNHLMVTGRGRKNIPLSLNEAEAAGWVFSHVKKAGNFTAHPLTVNYTLYPLQGNKINPGVVAIRQTEAFNEEQQSYWDTFIAQITNALEREFLGELARQARFLAESDRLYKTLFNSISHELRIPVATIMGASDTILNTEESGNIQKELIGEIFTASLRLNRLIENLLNITRLESGHISVRLDWYDINDLINMVLEELEDELKPFSVQVSIPDDMPPVKIDFGLMEQVLYNLLYNAAQHAPAASEILLTAGTTESGFTLQLTDKGPGFPETALKQVFDKFYRVDNKKAGGLGLGLSIVKGFTEAHKGSIHVENAPGGGALFTLHIPSEKPDFDIPNQTIK</sequence>
<evidence type="ECO:0000256" key="5">
    <source>
        <dbReference type="ARBA" id="ARBA00022679"/>
    </source>
</evidence>
<comment type="subcellular location">
    <subcellularLocation>
        <location evidence="2">Membrane</location>
        <topology evidence="2">Multi-pass membrane protein</topology>
    </subcellularLocation>
</comment>
<dbReference type="InterPro" id="IPR038318">
    <property type="entry name" value="KdpD_sf"/>
</dbReference>
<dbReference type="CDD" id="cd00075">
    <property type="entry name" value="HATPase"/>
    <property type="match status" value="1"/>
</dbReference>
<dbReference type="GO" id="GO:0000155">
    <property type="term" value="F:phosphorelay sensor kinase activity"/>
    <property type="evidence" value="ECO:0007669"/>
    <property type="project" value="InterPro"/>
</dbReference>
<dbReference type="PATRIC" id="fig|1678841.3.peg.2071"/>
<dbReference type="SUPFAM" id="SSF47384">
    <property type="entry name" value="Homodimeric domain of signal transducing histidine kinase"/>
    <property type="match status" value="1"/>
</dbReference>
<dbReference type="EC" id="2.7.13.3" evidence="3"/>
<evidence type="ECO:0000256" key="10">
    <source>
        <dbReference type="ARBA" id="ARBA00022989"/>
    </source>
</evidence>
<dbReference type="FunFam" id="3.30.565.10:FF:000006">
    <property type="entry name" value="Sensor histidine kinase WalK"/>
    <property type="match status" value="1"/>
</dbReference>
<evidence type="ECO:0000256" key="12">
    <source>
        <dbReference type="ARBA" id="ARBA00023136"/>
    </source>
</evidence>
<dbReference type="Pfam" id="PF13493">
    <property type="entry name" value="DUF4118"/>
    <property type="match status" value="1"/>
</dbReference>
<dbReference type="InterPro" id="IPR025201">
    <property type="entry name" value="KdpD_TM"/>
</dbReference>
<feature type="transmembrane region" description="Helical" evidence="13">
    <location>
        <begin position="98"/>
        <end position="118"/>
    </location>
</feature>
<keyword evidence="6 13" id="KW-0812">Transmembrane</keyword>
<dbReference type="AlphaFoldDB" id="A0A0S7BYW1"/>
<dbReference type="InterPro" id="IPR003661">
    <property type="entry name" value="HisK_dim/P_dom"/>
</dbReference>
<evidence type="ECO:0000256" key="6">
    <source>
        <dbReference type="ARBA" id="ARBA00022692"/>
    </source>
</evidence>
<dbReference type="OrthoDB" id="9806130at2"/>
<dbReference type="InterPro" id="IPR005467">
    <property type="entry name" value="His_kinase_dom"/>
</dbReference>
<evidence type="ECO:0000256" key="2">
    <source>
        <dbReference type="ARBA" id="ARBA00004141"/>
    </source>
</evidence>
<dbReference type="InterPro" id="IPR036890">
    <property type="entry name" value="HATPase_C_sf"/>
</dbReference>
<keyword evidence="7" id="KW-0547">Nucleotide-binding</keyword>
<evidence type="ECO:0000259" key="14">
    <source>
        <dbReference type="PROSITE" id="PS50109"/>
    </source>
</evidence>
<dbReference type="InterPro" id="IPR036097">
    <property type="entry name" value="HisK_dim/P_sf"/>
</dbReference>
<dbReference type="GO" id="GO:0005524">
    <property type="term" value="F:ATP binding"/>
    <property type="evidence" value="ECO:0007669"/>
    <property type="project" value="UniProtKB-KW"/>
</dbReference>
<dbReference type="STRING" id="1678841.TBC1_111860"/>
<reference evidence="15" key="1">
    <citation type="journal article" date="2015" name="Genome Announc.">
        <title>Draft Genome Sequence of Bacteroidales Strain TBC1, a Novel Isolate from a Methanogenic Wastewater Treatment System.</title>
        <authorList>
            <person name="Tourlousse D.M."/>
            <person name="Matsuura N."/>
            <person name="Sun L."/>
            <person name="Toyonaga M."/>
            <person name="Kuroda K."/>
            <person name="Ohashi A."/>
            <person name="Cruz R."/>
            <person name="Yamaguchi T."/>
            <person name="Sekiguchi Y."/>
        </authorList>
    </citation>
    <scope>NUCLEOTIDE SEQUENCE [LARGE SCALE GENOMIC DNA]</scope>
    <source>
        <strain evidence="15">TBC1</strain>
    </source>
</reference>
<dbReference type="SUPFAM" id="SSF55781">
    <property type="entry name" value="GAF domain-like"/>
    <property type="match status" value="1"/>
</dbReference>
<dbReference type="SUPFAM" id="SSF55874">
    <property type="entry name" value="ATPase domain of HSP90 chaperone/DNA topoisomerase II/histidine kinase"/>
    <property type="match status" value="1"/>
</dbReference>
<organism evidence="15">
    <name type="scientific">Lentimicrobium saccharophilum</name>
    <dbReference type="NCBI Taxonomy" id="1678841"/>
    <lineage>
        <taxon>Bacteria</taxon>
        <taxon>Pseudomonadati</taxon>
        <taxon>Bacteroidota</taxon>
        <taxon>Bacteroidia</taxon>
        <taxon>Bacteroidales</taxon>
        <taxon>Lentimicrobiaceae</taxon>
        <taxon>Lentimicrobium</taxon>
    </lineage>
</organism>
<evidence type="ECO:0000313" key="15">
    <source>
        <dbReference type="EMBL" id="GAP43703.1"/>
    </source>
</evidence>
<keyword evidence="8 15" id="KW-0418">Kinase</keyword>
<keyword evidence="11" id="KW-0902">Two-component regulatory system</keyword>
<protein>
    <recommendedName>
        <fullName evidence="3">histidine kinase</fullName>
        <ecNumber evidence="3">2.7.13.3</ecNumber>
    </recommendedName>
</protein>
<dbReference type="Gene3D" id="1.20.120.620">
    <property type="entry name" value="Backbone structure of the membrane domain of e. Coli histidine kinase receptor kdpd"/>
    <property type="match status" value="1"/>
</dbReference>
<dbReference type="CDD" id="cd00082">
    <property type="entry name" value="HisKA"/>
    <property type="match status" value="1"/>
</dbReference>
<evidence type="ECO:0000256" key="13">
    <source>
        <dbReference type="SAM" id="Phobius"/>
    </source>
</evidence>
<keyword evidence="10 13" id="KW-1133">Transmembrane helix</keyword>
<dbReference type="InterPro" id="IPR029016">
    <property type="entry name" value="GAF-like_dom_sf"/>
</dbReference>
<keyword evidence="5" id="KW-0808">Transferase</keyword>
<accession>A0A0S7BYW1</accession>
<dbReference type="SMART" id="SM00388">
    <property type="entry name" value="HisKA"/>
    <property type="match status" value="1"/>
</dbReference>
<evidence type="ECO:0000256" key="11">
    <source>
        <dbReference type="ARBA" id="ARBA00023012"/>
    </source>
</evidence>
<dbReference type="InterPro" id="IPR004358">
    <property type="entry name" value="Sig_transdc_His_kin-like_C"/>
</dbReference>
<dbReference type="RefSeq" id="WP_062041259.1">
    <property type="nucleotide sequence ID" value="NZ_DF968182.1"/>
</dbReference>
<dbReference type="EMBL" id="DF968182">
    <property type="protein sequence ID" value="GAP43703.1"/>
    <property type="molecule type" value="Genomic_DNA"/>
</dbReference>
<keyword evidence="9" id="KW-0067">ATP-binding</keyword>
<keyword evidence="12 13" id="KW-0472">Membrane</keyword>
<dbReference type="PANTHER" id="PTHR45569">
    <property type="entry name" value="SENSOR PROTEIN KDPD"/>
    <property type="match status" value="1"/>
</dbReference>
<dbReference type="PRINTS" id="PR00344">
    <property type="entry name" value="BCTRLSENSOR"/>
</dbReference>
<dbReference type="InterPro" id="IPR052023">
    <property type="entry name" value="Histidine_kinase_KdpD"/>
</dbReference>
<proteinExistence type="predicted"/>
<dbReference type="Gene3D" id="3.30.565.10">
    <property type="entry name" value="Histidine kinase-like ATPase, C-terminal domain"/>
    <property type="match status" value="1"/>
</dbReference>
<evidence type="ECO:0000256" key="9">
    <source>
        <dbReference type="ARBA" id="ARBA00022840"/>
    </source>
</evidence>
<feature type="transmembrane region" description="Helical" evidence="13">
    <location>
        <begin position="47"/>
        <end position="78"/>
    </location>
</feature>
<evidence type="ECO:0000256" key="1">
    <source>
        <dbReference type="ARBA" id="ARBA00000085"/>
    </source>
</evidence>
<comment type="catalytic activity">
    <reaction evidence="1">
        <text>ATP + protein L-histidine = ADP + protein N-phospho-L-histidine.</text>
        <dbReference type="EC" id="2.7.13.3"/>
    </reaction>
</comment>